<dbReference type="OrthoDB" id="66510at2759"/>
<sequence length="1027" mass="113816">MATLTRARTAHDGVSDTTRDLRLGVPSPFPTNALPREEDELLDSLAGEELHLDEVLHPPSLPSPPPVSDQRRAEDAFRDRDGLHELQRQAEGLLPSIGQVQTICLTTLNDLLSADVPWAPIVPDRRHSMPHPSYLASSSTNTTQRSSALHTLVTNLRIRDASGDMAQTAESLSDAELISELRTRVDRMALGLSARDAELARTLVSLLAHFHRLSLLNPFVSSTSSSHTRVASWNAGTDASAPRSHSDPYSTLRRQVSDFQLERSYHLPSTADVAPTPSIESSLLWSLIDDELEAVLSLCRSQHYEADPFADNLPPEYDAADYERDSLPGYDAHGFSEVDLAGKKGGGLERTSTRLSDKTSEKMKMDLEAVTLAIDRLYLVAPQLHNQRVELKQSKLDQMEHAKRKGKQRENETQQRELDRMLELIGKASDRKLNDQTVYFDGDEMRRRLTKAREKELLQRAAFVEQLAEHSDAGRLHAQDASFSTTRARSHPNLAGEVLDPHTMLSLPEFIREGIPEVVRRRMDIERDPEALLTLPEFIKENPPPELVRPSSTRQTRGVSISYTNGSSRSEQPSPLPSPAAAKPAKGNRSRSMSEPLAWLLPKSGSPTQSSGRKASGKKLSRQSSTVASIPEMQETLDVTYVAEYHENLQHVVAFLTVSGLQAGVELEAEVVPPESGSNDDRAQLLLRCGASTSQRLALPAPVAVGPAQVSVVGGRHFQVKLAATPPASLQSPETEAELDATHLQHIQPTTLICASCSLPLVRASMLHKYRDLPSEHWAELVDAWMCHADQKLHEHVQKGSKEGFWPVDGEALVGGSYVLLRESAVVKVNLHDVEDPDANKVDEWSRVRCICGAIVGRSQEHKPTDGEPTMVYRLAKYAFRPVSPTAEPVRIPLSAFIIEDMTEFVHAHATYRFVIVDEEEDKPRILVWLFKPSMRIAYATPTQYAIPRHGSIRGAKVLYKLLGPSTAASDFSSTLQKYPGFPQAEHLYYPFQICQRLAAVLKESTSAYPESMRTMTGLDVGWLQRT</sequence>
<dbReference type="GO" id="GO:0031624">
    <property type="term" value="F:ubiquitin conjugating enzyme binding"/>
    <property type="evidence" value="ECO:0007669"/>
    <property type="project" value="TreeGrafter"/>
</dbReference>
<dbReference type="PANTHER" id="PTHR31531">
    <property type="entry name" value="E3 UBIQUITIN-PROTEIN LIGASE E3D FAMILY MEMBER"/>
    <property type="match status" value="1"/>
</dbReference>
<dbReference type="GO" id="GO:0051865">
    <property type="term" value="P:protein autoubiquitination"/>
    <property type="evidence" value="ECO:0007669"/>
    <property type="project" value="TreeGrafter"/>
</dbReference>
<evidence type="ECO:0000313" key="3">
    <source>
        <dbReference type="Proteomes" id="UP000703269"/>
    </source>
</evidence>
<feature type="region of interest" description="Disordered" evidence="1">
    <location>
        <begin position="1"/>
        <end position="36"/>
    </location>
</feature>
<dbReference type="AlphaFoldDB" id="A0A9P3GQ23"/>
<dbReference type="GO" id="GO:0005634">
    <property type="term" value="C:nucleus"/>
    <property type="evidence" value="ECO:0007669"/>
    <property type="project" value="TreeGrafter"/>
</dbReference>
<dbReference type="InterPro" id="IPR019193">
    <property type="entry name" value="UBQ-conj_enz_E2-bd_prot"/>
</dbReference>
<accession>A0A9P3GQ23</accession>
<dbReference type="PANTHER" id="PTHR31531:SF2">
    <property type="entry name" value="E3 UBIQUITIN-PROTEIN LIGASE E3D"/>
    <property type="match status" value="1"/>
</dbReference>
<name>A0A9P3GQ23_9APHY</name>
<dbReference type="GO" id="GO:0005829">
    <property type="term" value="C:cytosol"/>
    <property type="evidence" value="ECO:0007669"/>
    <property type="project" value="TreeGrafter"/>
</dbReference>
<dbReference type="EMBL" id="BPQB01000072">
    <property type="protein sequence ID" value="GJE97470.1"/>
    <property type="molecule type" value="Genomic_DNA"/>
</dbReference>
<proteinExistence type="predicted"/>
<evidence type="ECO:0000313" key="2">
    <source>
        <dbReference type="EMBL" id="GJE97470.1"/>
    </source>
</evidence>
<feature type="compositionally biased region" description="Polar residues" evidence="1">
    <location>
        <begin position="550"/>
        <end position="572"/>
    </location>
</feature>
<dbReference type="GO" id="GO:0000151">
    <property type="term" value="C:ubiquitin ligase complex"/>
    <property type="evidence" value="ECO:0007669"/>
    <property type="project" value="TreeGrafter"/>
</dbReference>
<evidence type="ECO:0000256" key="1">
    <source>
        <dbReference type="SAM" id="MobiDB-lite"/>
    </source>
</evidence>
<feature type="region of interest" description="Disordered" evidence="1">
    <location>
        <begin position="55"/>
        <end position="74"/>
    </location>
</feature>
<dbReference type="GO" id="GO:0043161">
    <property type="term" value="P:proteasome-mediated ubiquitin-dependent protein catabolic process"/>
    <property type="evidence" value="ECO:0007669"/>
    <property type="project" value="TreeGrafter"/>
</dbReference>
<dbReference type="GO" id="GO:0061630">
    <property type="term" value="F:ubiquitin protein ligase activity"/>
    <property type="evidence" value="ECO:0007669"/>
    <property type="project" value="TreeGrafter"/>
</dbReference>
<gene>
    <name evidence="2" type="ORF">PsYK624_136910</name>
</gene>
<keyword evidence="3" id="KW-1185">Reference proteome</keyword>
<feature type="region of interest" description="Disordered" evidence="1">
    <location>
        <begin position="536"/>
        <end position="628"/>
    </location>
</feature>
<organism evidence="2 3">
    <name type="scientific">Phanerochaete sordida</name>
    <dbReference type="NCBI Taxonomy" id="48140"/>
    <lineage>
        <taxon>Eukaryota</taxon>
        <taxon>Fungi</taxon>
        <taxon>Dikarya</taxon>
        <taxon>Basidiomycota</taxon>
        <taxon>Agaricomycotina</taxon>
        <taxon>Agaricomycetes</taxon>
        <taxon>Polyporales</taxon>
        <taxon>Phanerochaetaceae</taxon>
        <taxon>Phanerochaete</taxon>
    </lineage>
</organism>
<dbReference type="Proteomes" id="UP000703269">
    <property type="component" value="Unassembled WGS sequence"/>
</dbReference>
<comment type="caution">
    <text evidence="2">The sequence shown here is derived from an EMBL/GenBank/DDBJ whole genome shotgun (WGS) entry which is preliminary data.</text>
</comment>
<reference evidence="2 3" key="1">
    <citation type="submission" date="2021-08" db="EMBL/GenBank/DDBJ databases">
        <title>Draft Genome Sequence of Phanerochaete sordida strain YK-624.</title>
        <authorList>
            <person name="Mori T."/>
            <person name="Dohra H."/>
            <person name="Suzuki T."/>
            <person name="Kawagishi H."/>
            <person name="Hirai H."/>
        </authorList>
    </citation>
    <scope>NUCLEOTIDE SEQUENCE [LARGE SCALE GENOMIC DNA]</scope>
    <source>
        <strain evidence="2 3">YK-624</strain>
    </source>
</reference>
<dbReference type="GO" id="GO:0030332">
    <property type="term" value="F:cyclin binding"/>
    <property type="evidence" value="ECO:0007669"/>
    <property type="project" value="TreeGrafter"/>
</dbReference>
<dbReference type="Pfam" id="PF09814">
    <property type="entry name" value="HECT_2"/>
    <property type="match status" value="1"/>
</dbReference>
<dbReference type="GO" id="GO:0006513">
    <property type="term" value="P:protein monoubiquitination"/>
    <property type="evidence" value="ECO:0007669"/>
    <property type="project" value="TreeGrafter"/>
</dbReference>
<feature type="compositionally biased region" description="Basic and acidic residues" evidence="1">
    <location>
        <begin position="9"/>
        <end position="22"/>
    </location>
</feature>
<dbReference type="GO" id="GO:0000209">
    <property type="term" value="P:protein polyubiquitination"/>
    <property type="evidence" value="ECO:0007669"/>
    <property type="project" value="TreeGrafter"/>
</dbReference>
<protein>
    <submittedName>
        <fullName evidence="2">HECT-like ubiquitin-conjugating enzyme-binding-domain-containing protein</fullName>
    </submittedName>
</protein>